<evidence type="ECO:0000313" key="2">
    <source>
        <dbReference type="Proteomes" id="UP000570595"/>
    </source>
</evidence>
<name>A0A7J6LGG3_PEROL</name>
<accession>A0A7J6LGG3</accession>
<protein>
    <submittedName>
        <fullName evidence="1">Uncharacterized protein</fullName>
    </submittedName>
</protein>
<dbReference type="Proteomes" id="UP000570595">
    <property type="component" value="Unassembled WGS sequence"/>
</dbReference>
<dbReference type="OrthoDB" id="57792at2759"/>
<evidence type="ECO:0000313" key="1">
    <source>
        <dbReference type="EMBL" id="KAF4657971.1"/>
    </source>
</evidence>
<proteinExistence type="predicted"/>
<dbReference type="EMBL" id="JABAHT010000329">
    <property type="protein sequence ID" value="KAF4657971.1"/>
    <property type="molecule type" value="Genomic_DNA"/>
</dbReference>
<dbReference type="AlphaFoldDB" id="A0A7J6LGG3"/>
<reference evidence="1 2" key="1">
    <citation type="submission" date="2020-04" db="EMBL/GenBank/DDBJ databases">
        <title>Perkinsus olseni comparative genomics.</title>
        <authorList>
            <person name="Bogema D.R."/>
        </authorList>
    </citation>
    <scope>NUCLEOTIDE SEQUENCE [LARGE SCALE GENOMIC DNA]</scope>
    <source>
        <strain evidence="1">ATCC PRA-179</strain>
    </source>
</reference>
<organism evidence="1 2">
    <name type="scientific">Perkinsus olseni</name>
    <name type="common">Perkinsus atlanticus</name>
    <dbReference type="NCBI Taxonomy" id="32597"/>
    <lineage>
        <taxon>Eukaryota</taxon>
        <taxon>Sar</taxon>
        <taxon>Alveolata</taxon>
        <taxon>Perkinsozoa</taxon>
        <taxon>Perkinsea</taxon>
        <taxon>Perkinsida</taxon>
        <taxon>Perkinsidae</taxon>
        <taxon>Perkinsus</taxon>
    </lineage>
</organism>
<comment type="caution">
    <text evidence="1">The sequence shown here is derived from an EMBL/GenBank/DDBJ whole genome shotgun (WGS) entry which is preliminary data.</text>
</comment>
<sequence>MPAFKGDGNYIADGGAILQKLWEGHKWKEIKNCLGRYVSPRNKTICSLTPTEVLDSLIGSVRWAPVTSTTTLSAVEGRVGSGVIFRGAHMTATTSKDARWFFAFCDGGGLITYEKADGIFVHTLNTESGLMRKINAVAASELSHALQLNKIERWILNVLSFLDDASQNAGAYPLIVATKRFPKCAAVILNTESVGT</sequence>
<gene>
    <name evidence="1" type="ORF">FOZ61_005920</name>
</gene>